<proteinExistence type="predicted"/>
<sequence length="220" mass="24714">MVEEGPAKIESINVISGPHDKESTIEITSSKQVPYAAFKLIQPLRLIVGINALPAKRLTRPVVINGRIIKDIHFEIIDDKPVSTRVIAALSQDVEYNVQEKDRSIKILLSPKKPDEKREKQVLAAREVEIGLKEPRLFFSPGKTKLNQILGADFLILPKGKSRVTVTTSKKAEYELSRKNTLTLLLKIKEATIIPELTRYIDSSRFERVVSRITPIVKAA</sequence>
<dbReference type="EMBL" id="BARV01008461">
    <property type="protein sequence ID" value="GAI04039.1"/>
    <property type="molecule type" value="Genomic_DNA"/>
</dbReference>
<comment type="caution">
    <text evidence="1">The sequence shown here is derived from an EMBL/GenBank/DDBJ whole genome shotgun (WGS) entry which is preliminary data.</text>
</comment>
<reference evidence="1" key="1">
    <citation type="journal article" date="2014" name="Front. Microbiol.">
        <title>High frequency of phylogenetically diverse reductive dehalogenase-homologous genes in deep subseafloor sedimentary metagenomes.</title>
        <authorList>
            <person name="Kawai M."/>
            <person name="Futagami T."/>
            <person name="Toyoda A."/>
            <person name="Takaki Y."/>
            <person name="Nishi S."/>
            <person name="Hori S."/>
            <person name="Arai W."/>
            <person name="Tsubouchi T."/>
            <person name="Morono Y."/>
            <person name="Uchiyama I."/>
            <person name="Ito T."/>
            <person name="Fujiyama A."/>
            <person name="Inagaki F."/>
            <person name="Takami H."/>
        </authorList>
    </citation>
    <scope>NUCLEOTIDE SEQUENCE</scope>
    <source>
        <strain evidence="1">Expedition CK06-06</strain>
    </source>
</reference>
<organism evidence="1">
    <name type="scientific">marine sediment metagenome</name>
    <dbReference type="NCBI Taxonomy" id="412755"/>
    <lineage>
        <taxon>unclassified sequences</taxon>
        <taxon>metagenomes</taxon>
        <taxon>ecological metagenomes</taxon>
    </lineage>
</organism>
<accession>X1MCG8</accession>
<feature type="non-terminal residue" evidence="1">
    <location>
        <position position="220"/>
    </location>
</feature>
<name>X1MCG8_9ZZZZ</name>
<evidence type="ECO:0000313" key="1">
    <source>
        <dbReference type="EMBL" id="GAI04039.1"/>
    </source>
</evidence>
<protein>
    <submittedName>
        <fullName evidence="1">Uncharacterized protein</fullName>
    </submittedName>
</protein>
<gene>
    <name evidence="1" type="ORF">S06H3_16998</name>
</gene>
<dbReference type="Gene3D" id="2.60.40.3500">
    <property type="match status" value="1"/>
</dbReference>
<dbReference type="AlphaFoldDB" id="X1MCG8"/>